<evidence type="ECO:0000313" key="3">
    <source>
        <dbReference type="Proteomes" id="UP000076476"/>
    </source>
</evidence>
<comment type="caution">
    <text evidence="2">The sequence shown here is derived from an EMBL/GenBank/DDBJ whole genome shotgun (WGS) entry which is preliminary data.</text>
</comment>
<dbReference type="InterPro" id="IPR025616">
    <property type="entry name" value="YpjP"/>
</dbReference>
<proteinExistence type="predicted"/>
<dbReference type="OrthoDB" id="2435352at2"/>
<dbReference type="AlphaFoldDB" id="A0A161ZPD2"/>
<protein>
    <recommendedName>
        <fullName evidence="4">Cell division protein FtsK</fullName>
    </recommendedName>
</protein>
<dbReference type="RefSeq" id="WP_063389673.1">
    <property type="nucleotide sequence ID" value="NZ_LWBR01000079.1"/>
</dbReference>
<dbReference type="STRING" id="33936.AZI98_18255"/>
<evidence type="ECO:0008006" key="4">
    <source>
        <dbReference type="Google" id="ProtNLM"/>
    </source>
</evidence>
<keyword evidence="1" id="KW-0732">Signal</keyword>
<accession>A0A161ZPD2</accession>
<sequence>MKNWIRKSLVVLFTLATFGLVAPPSALTVNKQAPDANYAPEAEEKKLLLHRDSQDQSAIEQPNIVDQFLFEAEKQSFEKFGKKISGVIEDEFRNLVLPQMEEVIKTFLETEKEKFADLAISQKPANGKGEKIFHIYDRMSGKDLIRFHVRVDHPPKQGYWFDFHYHTYHDHFQTHYALGKIYWDTNTPPNWMQ</sequence>
<dbReference type="Pfam" id="PF14005">
    <property type="entry name" value="YpjP"/>
    <property type="match status" value="1"/>
</dbReference>
<name>A0A161ZPD2_9BACI</name>
<dbReference type="EMBL" id="LWBR01000079">
    <property type="protein sequence ID" value="KZN94647.1"/>
    <property type="molecule type" value="Genomic_DNA"/>
</dbReference>
<feature type="signal peptide" evidence="1">
    <location>
        <begin position="1"/>
        <end position="22"/>
    </location>
</feature>
<keyword evidence="3" id="KW-1185">Reference proteome</keyword>
<feature type="chain" id="PRO_5038992111" description="Cell division protein FtsK" evidence="1">
    <location>
        <begin position="23"/>
        <end position="193"/>
    </location>
</feature>
<evidence type="ECO:0000313" key="2">
    <source>
        <dbReference type="EMBL" id="KZN94647.1"/>
    </source>
</evidence>
<evidence type="ECO:0000256" key="1">
    <source>
        <dbReference type="SAM" id="SignalP"/>
    </source>
</evidence>
<organism evidence="2 3">
    <name type="scientific">Aeribacillus pallidus</name>
    <dbReference type="NCBI Taxonomy" id="33936"/>
    <lineage>
        <taxon>Bacteria</taxon>
        <taxon>Bacillati</taxon>
        <taxon>Bacillota</taxon>
        <taxon>Bacilli</taxon>
        <taxon>Bacillales</taxon>
        <taxon>Bacillaceae</taxon>
        <taxon>Aeribacillus</taxon>
    </lineage>
</organism>
<dbReference type="Proteomes" id="UP000076476">
    <property type="component" value="Unassembled WGS sequence"/>
</dbReference>
<gene>
    <name evidence="2" type="ORF">AZI98_18255</name>
</gene>
<reference evidence="2 3" key="1">
    <citation type="submission" date="2016-04" db="EMBL/GenBank/DDBJ databases">
        <title>Draft genome sequence of Aeribacillus pallidus 8m3 from petroleum reservoir.</title>
        <authorList>
            <person name="Poltaraus A.B."/>
            <person name="Nazina T.N."/>
            <person name="Tourova T.P."/>
            <person name="Malakho S.M."/>
            <person name="Korshunova A.V."/>
            <person name="Sokolova D.S."/>
        </authorList>
    </citation>
    <scope>NUCLEOTIDE SEQUENCE [LARGE SCALE GENOMIC DNA]</scope>
    <source>
        <strain evidence="2 3">8m3</strain>
    </source>
</reference>